<evidence type="ECO:0000313" key="1">
    <source>
        <dbReference type="EMBL" id="WBW73283.1"/>
    </source>
</evidence>
<dbReference type="RefSeq" id="XP_056037526.1">
    <property type="nucleotide sequence ID" value="XM_056182530.1"/>
</dbReference>
<organism evidence="1 2">
    <name type="scientific">Schizosaccharomyces osmophilus</name>
    <dbReference type="NCBI Taxonomy" id="2545709"/>
    <lineage>
        <taxon>Eukaryota</taxon>
        <taxon>Fungi</taxon>
        <taxon>Dikarya</taxon>
        <taxon>Ascomycota</taxon>
        <taxon>Taphrinomycotina</taxon>
        <taxon>Schizosaccharomycetes</taxon>
        <taxon>Schizosaccharomycetales</taxon>
        <taxon>Schizosaccharomycetaceae</taxon>
        <taxon>Schizosaccharomyces</taxon>
    </lineage>
</organism>
<accession>A0AAE9WEI8</accession>
<sequence>MKLQVLSTTINICSFPIISEDGAMVARIGTKAVNNDISIEKLVYTMDLAFLGLHGWGKLPKKEVDSAFNKRLDPLSLRTPRGTTGFSKNLVKNQI</sequence>
<reference evidence="1 2" key="1">
    <citation type="journal article" date="2023" name="G3 (Bethesda)">
        <title>A high-quality reference genome for the fission yeast Schizosaccharomyces osmophilus.</title>
        <authorList>
            <person name="Jia G.S."/>
            <person name="Zhang W.C."/>
            <person name="Liang Y."/>
            <person name="Liu X.H."/>
            <person name="Rhind N."/>
            <person name="Pidoux A."/>
            <person name="Brysch-Herzberg M."/>
            <person name="Du L.L."/>
        </authorList>
    </citation>
    <scope>NUCLEOTIDE SEQUENCE [LARGE SCALE GENOMIC DNA]</scope>
    <source>
        <strain evidence="1 2">CBS 15793</strain>
    </source>
</reference>
<dbReference type="KEGG" id="som:SOMG_03741"/>
<dbReference type="AlphaFoldDB" id="A0AAE9WEI8"/>
<name>A0AAE9WEI8_9SCHI</name>
<protein>
    <submittedName>
        <fullName evidence="1">Uncharacterized protein</fullName>
    </submittedName>
</protein>
<dbReference type="GeneID" id="80877219"/>
<proteinExistence type="predicted"/>
<evidence type="ECO:0000313" key="2">
    <source>
        <dbReference type="Proteomes" id="UP001212411"/>
    </source>
</evidence>
<keyword evidence="2" id="KW-1185">Reference proteome</keyword>
<dbReference type="Proteomes" id="UP001212411">
    <property type="component" value="Chromosome 2"/>
</dbReference>
<dbReference type="EMBL" id="CP115612">
    <property type="protein sequence ID" value="WBW73283.1"/>
    <property type="molecule type" value="Genomic_DNA"/>
</dbReference>
<gene>
    <name evidence="1" type="ORF">SOMG_03741</name>
</gene>